<keyword evidence="3 4" id="KW-0067">ATP-binding</keyword>
<evidence type="ECO:0000313" key="7">
    <source>
        <dbReference type="Proteomes" id="UP000717624"/>
    </source>
</evidence>
<dbReference type="Pfam" id="PF15632">
    <property type="entry name" value="ATPgrasp_Ter"/>
    <property type="match status" value="1"/>
</dbReference>
<keyword evidence="1 6" id="KW-0436">Ligase</keyword>
<dbReference type="NCBIfam" id="NF009406">
    <property type="entry name" value="PRK12767.1-5"/>
    <property type="match status" value="1"/>
</dbReference>
<evidence type="ECO:0000259" key="5">
    <source>
        <dbReference type="PROSITE" id="PS50975"/>
    </source>
</evidence>
<dbReference type="InterPro" id="IPR011761">
    <property type="entry name" value="ATP-grasp"/>
</dbReference>
<dbReference type="RefSeq" id="WP_204516625.1">
    <property type="nucleotide sequence ID" value="NZ_BAABIN010000009.1"/>
</dbReference>
<dbReference type="GO" id="GO:0004088">
    <property type="term" value="F:carbamoyl-phosphate synthase (glutamine-hydrolyzing) activity"/>
    <property type="evidence" value="ECO:0007669"/>
    <property type="project" value="UniProtKB-EC"/>
</dbReference>
<dbReference type="InterPro" id="IPR013815">
    <property type="entry name" value="ATP_grasp_subdomain_1"/>
</dbReference>
<dbReference type="GO" id="GO:0005829">
    <property type="term" value="C:cytosol"/>
    <property type="evidence" value="ECO:0007669"/>
    <property type="project" value="TreeGrafter"/>
</dbReference>
<dbReference type="EC" id="6.3.5.5" evidence="6"/>
<evidence type="ECO:0000256" key="3">
    <source>
        <dbReference type="ARBA" id="ARBA00022840"/>
    </source>
</evidence>
<reference evidence="6" key="1">
    <citation type="submission" date="2021-01" db="EMBL/GenBank/DDBJ databases">
        <title>Genomic Encyclopedia of Type Strains, Phase IV (KMG-IV): sequencing the most valuable type-strain genomes for metagenomic binning, comparative biology and taxonomic classification.</title>
        <authorList>
            <person name="Goeker M."/>
        </authorList>
    </citation>
    <scope>NUCLEOTIDE SEQUENCE</scope>
    <source>
        <strain evidence="6">DSM 25523</strain>
    </source>
</reference>
<dbReference type="AlphaFoldDB" id="A0A938XRH2"/>
<protein>
    <submittedName>
        <fullName evidence="6">Carbamoyl-phosphate synthase large subunit</fullName>
        <ecNumber evidence="6">6.3.5.5</ecNumber>
    </submittedName>
</protein>
<dbReference type="SUPFAM" id="SSF56059">
    <property type="entry name" value="Glutathione synthetase ATP-binding domain-like"/>
    <property type="match status" value="1"/>
</dbReference>
<dbReference type="EMBL" id="JAFBEB010000001">
    <property type="protein sequence ID" value="MBM7588908.1"/>
    <property type="molecule type" value="Genomic_DNA"/>
</dbReference>
<dbReference type="Gene3D" id="3.30.470.20">
    <property type="entry name" value="ATP-grasp fold, B domain"/>
    <property type="match status" value="1"/>
</dbReference>
<evidence type="ECO:0000313" key="6">
    <source>
        <dbReference type="EMBL" id="MBM7588908.1"/>
    </source>
</evidence>
<sequence length="318" mass="35090">MNFLVTSAGRRVKLICCLRETLGDKGRVIAVDCDATAPALYAADGYELVPRIDHPDYIDALLEICQRQQIDALFSLIDPELSLLCRHVAAFQQIGVQVVVSPADAVEICLDKQATSAFLKQIGLPFIPTYTDWEDISTALMHGNLSLPVLIKPRCGSASQGIAIAESFDALEHLFQTGNDLVVQPYLQAAEYGVDAYVDLISGELISVFAKRKLRMRAGETDRSQAIHEEALFSLLQQLIRSLPLRGPIDIDCFKCGDQFVISEINPRFGGGYLHAYLCGENYFSFMLANLQGTANTPRIGTYPQGSILLKYDEVRLI</sequence>
<dbReference type="Proteomes" id="UP000717624">
    <property type="component" value="Unassembled WGS sequence"/>
</dbReference>
<evidence type="ECO:0000256" key="2">
    <source>
        <dbReference type="ARBA" id="ARBA00022741"/>
    </source>
</evidence>
<feature type="domain" description="ATP-grasp" evidence="5">
    <location>
        <begin position="116"/>
        <end position="292"/>
    </location>
</feature>
<dbReference type="GO" id="GO:0046872">
    <property type="term" value="F:metal ion binding"/>
    <property type="evidence" value="ECO:0007669"/>
    <property type="project" value="InterPro"/>
</dbReference>
<accession>A0A938XRH2</accession>
<dbReference type="GO" id="GO:0005524">
    <property type="term" value="F:ATP binding"/>
    <property type="evidence" value="ECO:0007669"/>
    <property type="project" value="UniProtKB-UniRule"/>
</dbReference>
<comment type="caution">
    <text evidence="6">The sequence shown here is derived from an EMBL/GenBank/DDBJ whole genome shotgun (WGS) entry which is preliminary data.</text>
</comment>
<dbReference type="Gene3D" id="3.30.1490.20">
    <property type="entry name" value="ATP-grasp fold, A domain"/>
    <property type="match status" value="1"/>
</dbReference>
<name>A0A938XRH2_9BACL</name>
<dbReference type="PANTHER" id="PTHR43055:SF1">
    <property type="entry name" value="FORMATE-DEPENDENT PHOSPHORIBOSYLGLYCINAMIDE FORMYLTRANSFERASE"/>
    <property type="match status" value="1"/>
</dbReference>
<keyword evidence="7" id="KW-1185">Reference proteome</keyword>
<organism evidence="6 7">
    <name type="scientific">Brevibacillus fulvus</name>
    <dbReference type="NCBI Taxonomy" id="1125967"/>
    <lineage>
        <taxon>Bacteria</taxon>
        <taxon>Bacillati</taxon>
        <taxon>Bacillota</taxon>
        <taxon>Bacilli</taxon>
        <taxon>Bacillales</taxon>
        <taxon>Paenibacillaceae</taxon>
        <taxon>Brevibacillus</taxon>
    </lineage>
</organism>
<dbReference type="PROSITE" id="PS50975">
    <property type="entry name" value="ATP_GRASP"/>
    <property type="match status" value="1"/>
</dbReference>
<dbReference type="Gene3D" id="3.40.50.20">
    <property type="match status" value="1"/>
</dbReference>
<dbReference type="InterPro" id="IPR048764">
    <property type="entry name" value="PylC_N"/>
</dbReference>
<evidence type="ECO:0000256" key="4">
    <source>
        <dbReference type="PROSITE-ProRule" id="PRU00409"/>
    </source>
</evidence>
<dbReference type="Pfam" id="PF21360">
    <property type="entry name" value="PylC-like_N"/>
    <property type="match status" value="1"/>
</dbReference>
<proteinExistence type="predicted"/>
<evidence type="ECO:0000256" key="1">
    <source>
        <dbReference type="ARBA" id="ARBA00022598"/>
    </source>
</evidence>
<gene>
    <name evidence="6" type="ORF">JOD01_000494</name>
</gene>
<dbReference type="PANTHER" id="PTHR43055">
    <property type="entry name" value="FORMATE-DEPENDENT PHOSPHORIBOSYLGLYCINAMIDE FORMYLTRANSFERASE"/>
    <property type="match status" value="1"/>
</dbReference>
<keyword evidence="2 4" id="KW-0547">Nucleotide-binding</keyword>